<comment type="catalytic activity">
    <reaction evidence="6">
        <text>L-lysyl-L-alpha-amino acid(out) = L-lysyl-L-alpha-amino acid(in)</text>
        <dbReference type="Rhea" id="RHEA:79387"/>
        <dbReference type="ChEBI" id="CHEBI:229965"/>
    </reaction>
</comment>
<dbReference type="GO" id="GO:0022857">
    <property type="term" value="F:transmembrane transporter activity"/>
    <property type="evidence" value="ECO:0007669"/>
    <property type="project" value="InterPro"/>
</dbReference>
<evidence type="ECO:0000256" key="19">
    <source>
        <dbReference type="SAM" id="MobiDB-lite"/>
    </source>
</evidence>
<dbReference type="SUPFAM" id="SSF103473">
    <property type="entry name" value="MFS general substrate transporter"/>
    <property type="match status" value="1"/>
</dbReference>
<feature type="transmembrane region" description="Helical" evidence="20">
    <location>
        <begin position="191"/>
        <end position="210"/>
    </location>
</feature>
<evidence type="ECO:0000256" key="14">
    <source>
        <dbReference type="ARBA" id="ARBA00044924"/>
    </source>
</evidence>
<feature type="transmembrane region" description="Helical" evidence="20">
    <location>
        <begin position="432"/>
        <end position="451"/>
    </location>
</feature>
<evidence type="ECO:0000259" key="21">
    <source>
        <dbReference type="PROSITE" id="PS50850"/>
    </source>
</evidence>
<feature type="transmembrane region" description="Helical" evidence="20">
    <location>
        <begin position="396"/>
        <end position="420"/>
    </location>
</feature>
<feature type="transmembrane region" description="Helical" evidence="20">
    <location>
        <begin position="155"/>
        <end position="179"/>
    </location>
</feature>
<feature type="compositionally biased region" description="Basic and acidic residues" evidence="19">
    <location>
        <begin position="36"/>
        <end position="45"/>
    </location>
</feature>
<dbReference type="AlphaFoldDB" id="A0A9N8VUB5"/>
<evidence type="ECO:0000256" key="16">
    <source>
        <dbReference type="ARBA" id="ARBA00045018"/>
    </source>
</evidence>
<feature type="transmembrane region" description="Helical" evidence="20">
    <location>
        <begin position="298"/>
        <end position="322"/>
    </location>
</feature>
<comment type="subcellular location">
    <subcellularLocation>
        <location evidence="1">Membrane</location>
        <topology evidence="1">Multi-pass membrane protein</topology>
    </subcellularLocation>
</comment>
<comment type="subunit">
    <text evidence="18">Homodimer. Interacts with lysosomal protein GLMP (via lumenal domain); the interaction starts while both proteins are still in the endoplasmic reticulum and is required for stabilization of MFSD1 in lysosomes but has no direct effect on its targeting to lysosomes or transporter activity.</text>
</comment>
<dbReference type="EMBL" id="CAJVPV010000555">
    <property type="protein sequence ID" value="CAG8462744.1"/>
    <property type="molecule type" value="Genomic_DNA"/>
</dbReference>
<dbReference type="PROSITE" id="PS50850">
    <property type="entry name" value="MFS"/>
    <property type="match status" value="1"/>
</dbReference>
<evidence type="ECO:0000256" key="13">
    <source>
        <dbReference type="ARBA" id="ARBA00044919"/>
    </source>
</evidence>
<evidence type="ECO:0000256" key="12">
    <source>
        <dbReference type="ARBA" id="ARBA00044912"/>
    </source>
</evidence>
<dbReference type="OrthoDB" id="424834at2759"/>
<dbReference type="InterPro" id="IPR011701">
    <property type="entry name" value="MFS"/>
</dbReference>
<evidence type="ECO:0000256" key="2">
    <source>
        <dbReference type="ARBA" id="ARBA00044876"/>
    </source>
</evidence>
<evidence type="ECO:0000256" key="7">
    <source>
        <dbReference type="ARBA" id="ARBA00044893"/>
    </source>
</evidence>
<dbReference type="GO" id="GO:0016020">
    <property type="term" value="C:membrane"/>
    <property type="evidence" value="ECO:0007669"/>
    <property type="project" value="UniProtKB-SubCell"/>
</dbReference>
<evidence type="ECO:0000256" key="10">
    <source>
        <dbReference type="ARBA" id="ARBA00044900"/>
    </source>
</evidence>
<evidence type="ECO:0000256" key="15">
    <source>
        <dbReference type="ARBA" id="ARBA00044985"/>
    </source>
</evidence>
<comment type="catalytic activity">
    <reaction evidence="13">
        <text>L-alanyl-L-lysine(out) = L-alanyl-L-lysine(in)</text>
        <dbReference type="Rhea" id="RHEA:79415"/>
        <dbReference type="ChEBI" id="CHEBI:192470"/>
    </reaction>
</comment>
<evidence type="ECO:0000256" key="20">
    <source>
        <dbReference type="SAM" id="Phobius"/>
    </source>
</evidence>
<name>A0A9N8VUB5_9GLOM</name>
<evidence type="ECO:0000256" key="6">
    <source>
        <dbReference type="ARBA" id="ARBA00044891"/>
    </source>
</evidence>
<evidence type="ECO:0000256" key="17">
    <source>
        <dbReference type="ARBA" id="ARBA00045709"/>
    </source>
</evidence>
<accession>A0A9N8VUB5</accession>
<gene>
    <name evidence="22" type="ORF">AMORRO_LOCUS1479</name>
</gene>
<evidence type="ECO:0000256" key="3">
    <source>
        <dbReference type="ARBA" id="ARBA00044878"/>
    </source>
</evidence>
<dbReference type="PANTHER" id="PTHR23512">
    <property type="entry name" value="MAJOR FACILITATOR SUPERFAMILY DOMAIN-CONTAINING PROTEIN 1"/>
    <property type="match status" value="1"/>
</dbReference>
<evidence type="ECO:0000256" key="5">
    <source>
        <dbReference type="ARBA" id="ARBA00044884"/>
    </source>
</evidence>
<evidence type="ECO:0000256" key="8">
    <source>
        <dbReference type="ARBA" id="ARBA00044898"/>
    </source>
</evidence>
<feature type="compositionally biased region" description="Polar residues" evidence="19">
    <location>
        <begin position="1"/>
        <end position="33"/>
    </location>
</feature>
<keyword evidence="23" id="KW-1185">Reference proteome</keyword>
<protein>
    <recommendedName>
        <fullName evidence="15">Lysosomal dipeptide transporter MFSD1</fullName>
    </recommendedName>
    <alternativeName>
        <fullName evidence="16">Major facilitator superfamily domain-containing protein 1</fullName>
    </alternativeName>
</protein>
<comment type="catalytic activity">
    <reaction evidence="14">
        <text>L-lysyl-glycine(out) = L-lysyl-glycine(in)</text>
        <dbReference type="Rhea" id="RHEA:79407"/>
        <dbReference type="ChEBI" id="CHEBI:191202"/>
    </reaction>
</comment>
<dbReference type="InterPro" id="IPR036259">
    <property type="entry name" value="MFS_trans_sf"/>
</dbReference>
<comment type="catalytic activity">
    <reaction evidence="8">
        <text>L-aspartyl-L-lysine(out) = L-aspartyl-L-lysine(in)</text>
        <dbReference type="Rhea" id="RHEA:79411"/>
        <dbReference type="ChEBI" id="CHEBI:229953"/>
    </reaction>
</comment>
<evidence type="ECO:0000256" key="1">
    <source>
        <dbReference type="ARBA" id="ARBA00004141"/>
    </source>
</evidence>
<comment type="catalytic activity">
    <reaction evidence="7">
        <text>L-alpha-aminoacyl-L-lysine(out) = L-alpha-aminoacyl-L-lysine(in)</text>
        <dbReference type="Rhea" id="RHEA:79383"/>
        <dbReference type="ChEBI" id="CHEBI:229966"/>
    </reaction>
</comment>
<feature type="transmembrane region" description="Helical" evidence="20">
    <location>
        <begin position="249"/>
        <end position="271"/>
    </location>
</feature>
<sequence>MASSSEPLLSSTKRNNNNVEYTPLTDRSSSSVEISEDQRPDLIHEYGSDNEINKDAFGGEDGERPLKYKIVALLCVLSLSGINYSKKLIIDSHNYVLIAVGSHYAAHTLGALKTEIKRELGITNAQYGIIQSSVSLVNTILPILGGVFIDTFGTVAGSILATSLIATGNILVASSTLLVSFKVMVVGRIMYGIGSGTIVTIQTAILSHWFRGKGLAIAVGSQIAVARLSSFLANLTVIPIRRITGFYGWAFWFAAFLCLISFTINIIYVFIMRTINEKLCEQEIMKLKQKRSFNSRNLLFLPAIYWILTLLEFVLGCSWTSFLHIHTELVKFRWKVSDEVAAYYSSVAQFLPIFVSPFLGYLLDRFGGRSYALIASTVFLGLSMYFLGFTLMFSPIIGMICFSVSLSLGPVSLLSSIPIILSLNYVGTGLGIIKSVSNIGATLYDIFVGILQDKDYSEYTLVMRLYLFTSLIAMMVSVWLLITSRRWYDGVLDMKEDERRNYFEEKRQSEECRQTFVQQRKPSKMNWLYIICFVGILVLSWVLFFIFVIDGMKE</sequence>
<comment type="caution">
    <text evidence="22">The sequence shown here is derived from an EMBL/GenBank/DDBJ whole genome shotgun (WGS) entry which is preliminary data.</text>
</comment>
<dbReference type="InterPro" id="IPR020846">
    <property type="entry name" value="MFS_dom"/>
</dbReference>
<organism evidence="22 23">
    <name type="scientific">Acaulospora morrowiae</name>
    <dbReference type="NCBI Taxonomy" id="94023"/>
    <lineage>
        <taxon>Eukaryota</taxon>
        <taxon>Fungi</taxon>
        <taxon>Fungi incertae sedis</taxon>
        <taxon>Mucoromycota</taxon>
        <taxon>Glomeromycotina</taxon>
        <taxon>Glomeromycetes</taxon>
        <taxon>Diversisporales</taxon>
        <taxon>Acaulosporaceae</taxon>
        <taxon>Acaulospora</taxon>
    </lineage>
</organism>
<feature type="transmembrane region" description="Helical" evidence="20">
    <location>
        <begin position="370"/>
        <end position="390"/>
    </location>
</feature>
<comment type="catalytic activity">
    <reaction evidence="2">
        <text>L-lysyl-L-alanine(out) = L-lysyl-L-alanine(in)</text>
        <dbReference type="Rhea" id="RHEA:79399"/>
        <dbReference type="ChEBI" id="CHEBI:229954"/>
    </reaction>
</comment>
<reference evidence="22" key="1">
    <citation type="submission" date="2021-06" db="EMBL/GenBank/DDBJ databases">
        <authorList>
            <person name="Kallberg Y."/>
            <person name="Tangrot J."/>
            <person name="Rosling A."/>
        </authorList>
    </citation>
    <scope>NUCLEOTIDE SEQUENCE</scope>
    <source>
        <strain evidence="22">CL551</strain>
    </source>
</reference>
<comment type="catalytic activity">
    <reaction evidence="3">
        <text>L-histidyl-glycine(out) = L-histidyl-glycine(in)</text>
        <dbReference type="Rhea" id="RHEA:79395"/>
        <dbReference type="ChEBI" id="CHEBI:229957"/>
    </reaction>
</comment>
<evidence type="ECO:0000313" key="23">
    <source>
        <dbReference type="Proteomes" id="UP000789342"/>
    </source>
</evidence>
<dbReference type="Gene3D" id="1.20.1250.20">
    <property type="entry name" value="MFS general substrate transporter like domains"/>
    <property type="match status" value="2"/>
</dbReference>
<comment type="function">
    <text evidence="17">Lysosomal dipeptide uniporter that selectively exports lysine, arginine or histidine-containing dipeptides with a net positive charge from the lysosome lumen into the cytosol. Could play a role in a specific type of protein O-glycosylation indirectly regulating macrophages migration and tissue invasion. Also essential for liver homeostasis.</text>
</comment>
<comment type="catalytic activity">
    <reaction evidence="10">
        <text>L-lysyl-L-lysine(out) = L-lysyl-L-lysine(in)</text>
        <dbReference type="Rhea" id="RHEA:79403"/>
        <dbReference type="ChEBI" id="CHEBI:229956"/>
    </reaction>
</comment>
<feature type="transmembrane region" description="Helical" evidence="20">
    <location>
        <begin position="527"/>
        <end position="549"/>
    </location>
</feature>
<evidence type="ECO:0000256" key="4">
    <source>
        <dbReference type="ARBA" id="ARBA00044881"/>
    </source>
</evidence>
<feature type="region of interest" description="Disordered" evidence="19">
    <location>
        <begin position="1"/>
        <end position="45"/>
    </location>
</feature>
<feature type="transmembrane region" description="Helical" evidence="20">
    <location>
        <begin position="463"/>
        <end position="482"/>
    </location>
</feature>
<proteinExistence type="predicted"/>
<comment type="catalytic activity">
    <reaction evidence="5">
        <text>L-alpha-aminoacyl-L-histidine(out) = L-alpha-aminoacyl-L-histidine(in)</text>
        <dbReference type="Rhea" id="RHEA:79375"/>
        <dbReference type="ChEBI" id="CHEBI:229967"/>
    </reaction>
</comment>
<evidence type="ECO:0000256" key="18">
    <source>
        <dbReference type="ARBA" id="ARBA00046376"/>
    </source>
</evidence>
<feature type="transmembrane region" description="Helical" evidence="20">
    <location>
        <begin position="342"/>
        <end position="363"/>
    </location>
</feature>
<keyword evidence="20" id="KW-0812">Transmembrane</keyword>
<feature type="domain" description="Major facilitator superfamily (MFS) profile" evidence="21">
    <location>
        <begin position="71"/>
        <end position="485"/>
    </location>
</feature>
<evidence type="ECO:0000313" key="22">
    <source>
        <dbReference type="EMBL" id="CAG8462744.1"/>
    </source>
</evidence>
<dbReference type="Pfam" id="PF07690">
    <property type="entry name" value="MFS_1"/>
    <property type="match status" value="1"/>
</dbReference>
<keyword evidence="20" id="KW-0472">Membrane</keyword>
<dbReference type="InterPro" id="IPR052187">
    <property type="entry name" value="MFSD1"/>
</dbReference>
<comment type="catalytic activity">
    <reaction evidence="12">
        <text>L-histidyl-L-alpha-amino acid(out) = L-histidyl-L-alpha-amino acid(in)</text>
        <dbReference type="Rhea" id="RHEA:79379"/>
        <dbReference type="ChEBI" id="CHEBI:229964"/>
    </reaction>
</comment>
<dbReference type="PANTHER" id="PTHR23512:SF12">
    <property type="entry name" value="TRANSPORTER, PUTATIVE (AFU_ORTHOLOGUE AFUA_4G00260)-RELATED"/>
    <property type="match status" value="1"/>
</dbReference>
<comment type="catalytic activity">
    <reaction evidence="11">
        <text>L-arginyl-glycine(out) = L-arginyl-glycine(in)</text>
        <dbReference type="Rhea" id="RHEA:79391"/>
        <dbReference type="ChEBI" id="CHEBI:229955"/>
    </reaction>
</comment>
<dbReference type="Proteomes" id="UP000789342">
    <property type="component" value="Unassembled WGS sequence"/>
</dbReference>
<comment type="catalytic activity">
    <reaction evidence="4">
        <text>L-alpha-aminoacyl-L-arginine(out) = L-alpha-aminoacyl-L-arginine(in)</text>
        <dbReference type="Rhea" id="RHEA:79367"/>
        <dbReference type="ChEBI" id="CHEBI:229968"/>
    </reaction>
</comment>
<keyword evidence="20" id="KW-1133">Transmembrane helix</keyword>
<comment type="catalytic activity">
    <reaction evidence="9">
        <text>L-arginyl-L-alpha-amino acid(out) = L-arginyl-L-alpha-amino acid(in)</text>
        <dbReference type="Rhea" id="RHEA:79371"/>
        <dbReference type="ChEBI" id="CHEBI:84315"/>
    </reaction>
</comment>
<evidence type="ECO:0000256" key="11">
    <source>
        <dbReference type="ARBA" id="ARBA00044903"/>
    </source>
</evidence>
<evidence type="ECO:0000256" key="9">
    <source>
        <dbReference type="ARBA" id="ARBA00044899"/>
    </source>
</evidence>
<feature type="transmembrane region" description="Helical" evidence="20">
    <location>
        <begin position="127"/>
        <end position="149"/>
    </location>
</feature>